<dbReference type="InterPro" id="IPR003591">
    <property type="entry name" value="Leu-rich_rpt_typical-subtyp"/>
</dbReference>
<dbReference type="InterPro" id="IPR001611">
    <property type="entry name" value="Leu-rich_rpt"/>
</dbReference>
<evidence type="ECO:0000313" key="6">
    <source>
        <dbReference type="Proteomes" id="UP001163823"/>
    </source>
</evidence>
<keyword evidence="6" id="KW-1185">Reference proteome</keyword>
<dbReference type="InterPro" id="IPR044974">
    <property type="entry name" value="Disease_R_plants"/>
</dbReference>
<evidence type="ECO:0000313" key="5">
    <source>
        <dbReference type="EMBL" id="KAJ7962609.1"/>
    </source>
</evidence>
<dbReference type="SMART" id="SM00369">
    <property type="entry name" value="LRR_TYP"/>
    <property type="match status" value="4"/>
</dbReference>
<reference evidence="5" key="1">
    <citation type="journal article" date="2023" name="Science">
        <title>Elucidation of the pathway for biosynthesis of saponin adjuvants from the soapbark tree.</title>
        <authorList>
            <person name="Reed J."/>
            <person name="Orme A."/>
            <person name="El-Demerdash A."/>
            <person name="Owen C."/>
            <person name="Martin L.B.B."/>
            <person name="Misra R.C."/>
            <person name="Kikuchi S."/>
            <person name="Rejzek M."/>
            <person name="Martin A.C."/>
            <person name="Harkess A."/>
            <person name="Leebens-Mack J."/>
            <person name="Louveau T."/>
            <person name="Stephenson M.J."/>
            <person name="Osbourn A."/>
        </authorList>
    </citation>
    <scope>NUCLEOTIDE SEQUENCE</scope>
    <source>
        <strain evidence="5">S10</strain>
    </source>
</reference>
<accession>A0AAD7PPR3</accession>
<dbReference type="Pfam" id="PF07725">
    <property type="entry name" value="LRR_3"/>
    <property type="match status" value="1"/>
</dbReference>
<keyword evidence="2" id="KW-0677">Repeat</keyword>
<protein>
    <submittedName>
        <fullName evidence="5">Disease resistance protein (TIR-NBS-LRR class)</fullName>
    </submittedName>
</protein>
<keyword evidence="1" id="KW-0433">Leucine-rich repeat</keyword>
<comment type="caution">
    <text evidence="5">The sequence shown here is derived from an EMBL/GenBank/DDBJ whole genome shotgun (WGS) entry which is preliminary data.</text>
</comment>
<dbReference type="PROSITE" id="PS51450">
    <property type="entry name" value="LRR"/>
    <property type="match status" value="1"/>
</dbReference>
<organism evidence="5 6">
    <name type="scientific">Quillaja saponaria</name>
    <name type="common">Soap bark tree</name>
    <dbReference type="NCBI Taxonomy" id="32244"/>
    <lineage>
        <taxon>Eukaryota</taxon>
        <taxon>Viridiplantae</taxon>
        <taxon>Streptophyta</taxon>
        <taxon>Embryophyta</taxon>
        <taxon>Tracheophyta</taxon>
        <taxon>Spermatophyta</taxon>
        <taxon>Magnoliopsida</taxon>
        <taxon>eudicotyledons</taxon>
        <taxon>Gunneridae</taxon>
        <taxon>Pentapetalae</taxon>
        <taxon>rosids</taxon>
        <taxon>fabids</taxon>
        <taxon>Fabales</taxon>
        <taxon>Quillajaceae</taxon>
        <taxon>Quillaja</taxon>
    </lineage>
</organism>
<dbReference type="InterPro" id="IPR011713">
    <property type="entry name" value="Leu-rich_rpt_3"/>
</dbReference>
<feature type="domain" description="C-JID" evidence="3">
    <location>
        <begin position="500"/>
        <end position="573"/>
    </location>
</feature>
<evidence type="ECO:0000256" key="1">
    <source>
        <dbReference type="ARBA" id="ARBA00022614"/>
    </source>
</evidence>
<evidence type="ECO:0000256" key="2">
    <source>
        <dbReference type="ARBA" id="ARBA00022737"/>
    </source>
</evidence>
<dbReference type="InterPro" id="IPR045344">
    <property type="entry name" value="C-JID"/>
</dbReference>
<evidence type="ECO:0000259" key="4">
    <source>
        <dbReference type="Pfam" id="PF23598"/>
    </source>
</evidence>
<dbReference type="Proteomes" id="UP001163823">
    <property type="component" value="Chromosome 7"/>
</dbReference>
<dbReference type="InterPro" id="IPR032675">
    <property type="entry name" value="LRR_dom_sf"/>
</dbReference>
<evidence type="ECO:0000259" key="3">
    <source>
        <dbReference type="Pfam" id="PF20160"/>
    </source>
</evidence>
<dbReference type="SUPFAM" id="SSF52058">
    <property type="entry name" value="L domain-like"/>
    <property type="match status" value="1"/>
</dbReference>
<dbReference type="EMBL" id="JARAOO010000007">
    <property type="protein sequence ID" value="KAJ7962609.1"/>
    <property type="molecule type" value="Genomic_DNA"/>
</dbReference>
<dbReference type="Gene3D" id="3.80.10.10">
    <property type="entry name" value="Ribonuclease Inhibitor"/>
    <property type="match status" value="2"/>
</dbReference>
<gene>
    <name evidence="5" type="ORF">O6P43_017811</name>
</gene>
<sequence>MSIRILIDLSLISLINNGRDIKMHDLIREMGQQIVCQHSREPGKRSRLWCPDDVYHVLKNNTGTDVVECISLDMSEIKEVHLSAAALAKMPNLRWLKFYQSRCLLEKFSHSHGYPYKFLRLDFSPENLVEQRLLNFCECGLPNTHFSSKVHIPDVLERVSDRLQLFHWDGYPCKFLPLDFSLENLVELNMRGSHLEHLWDGIQELPSLRTIDLSYSKHLTEIPDLCRTPNLQLVYLSYCEKFKKCPVVTSENMVQLDLRKTAIEEVPSSIGSLAKLEWLGLSDCELLKELPSSIFNLQSLFELKFNGCLRLEKFPDITEPMENLKRLRIERTAIKELSSSIPNLVGLVRLIMLNCEDLEFIPRSFCNLNSLKVFRISDCPKIVKFPSISCGLCSLESLSVNDCINISEMPDNIGCLSSLRKLSLRGSNIESIPASIKLLTNLRRLYLSYSKRLQSLPILPPSLIHLDAIDCPLLYGNIMAKAELAIRYCLDQRRSFEGIFPGSEVPRWFPYQSMGPSLTIKWIRPNWGTAEFCGFVVCIVFSVEDEIRPWEYLFQCKIKIGDHPVEQRHFCCLRSYSRRFKKDHTIVSYNPSQNFEFDYSLPRGGSDDYHDVTFTILSWKDTFKLKKFGIYLTFSPDPHKEYDKLTVEEECDKPTVKEDDEDMNTTPCSVM</sequence>
<dbReference type="GO" id="GO:0006952">
    <property type="term" value="P:defense response"/>
    <property type="evidence" value="ECO:0007669"/>
    <property type="project" value="InterPro"/>
</dbReference>
<dbReference type="PANTHER" id="PTHR11017:SF573">
    <property type="entry name" value="ADP-RIBOSYL CYCLASE_CYCLIC ADP-RIBOSE HYDROLASE"/>
    <property type="match status" value="1"/>
</dbReference>
<dbReference type="PANTHER" id="PTHR11017">
    <property type="entry name" value="LEUCINE-RICH REPEAT-CONTAINING PROTEIN"/>
    <property type="match status" value="1"/>
</dbReference>
<dbReference type="InterPro" id="IPR055414">
    <property type="entry name" value="LRR_R13L4/SHOC2-like"/>
</dbReference>
<feature type="domain" description="Disease resistance R13L4/SHOC-2-like LRR" evidence="4">
    <location>
        <begin position="220"/>
        <end position="328"/>
    </location>
</feature>
<dbReference type="AlphaFoldDB" id="A0AAD7PPR3"/>
<dbReference type="KEGG" id="qsa:O6P43_017811"/>
<dbReference type="Pfam" id="PF23598">
    <property type="entry name" value="LRR_14"/>
    <property type="match status" value="1"/>
</dbReference>
<name>A0AAD7PPR3_QUISA</name>
<proteinExistence type="predicted"/>
<dbReference type="Pfam" id="PF20160">
    <property type="entry name" value="C-JID"/>
    <property type="match status" value="1"/>
</dbReference>